<organism evidence="2 3">
    <name type="scientific">[Pasteurella] mairii</name>
    <dbReference type="NCBI Taxonomy" id="757"/>
    <lineage>
        <taxon>Bacteria</taxon>
        <taxon>Pseudomonadati</taxon>
        <taxon>Pseudomonadota</taxon>
        <taxon>Gammaproteobacteria</taxon>
        <taxon>Pasteurellales</taxon>
        <taxon>Pasteurellaceae</taxon>
    </lineage>
</organism>
<reference evidence="2 3" key="1">
    <citation type="submission" date="2018-06" db="EMBL/GenBank/DDBJ databases">
        <authorList>
            <consortium name="Pathogen Informatics"/>
            <person name="Doyle S."/>
        </authorList>
    </citation>
    <scope>NUCLEOTIDE SEQUENCE [LARGE SCALE GENOMIC DNA]</scope>
    <source>
        <strain evidence="2 3">NCTC10699</strain>
    </source>
</reference>
<gene>
    <name evidence="2" type="ORF">NCTC10699_00041</name>
</gene>
<keyword evidence="3" id="KW-1185">Reference proteome</keyword>
<evidence type="ECO:0000313" key="3">
    <source>
        <dbReference type="Proteomes" id="UP000254280"/>
    </source>
</evidence>
<dbReference type="EMBL" id="UGSS01000002">
    <property type="protein sequence ID" value="SUB32462.1"/>
    <property type="molecule type" value="Genomic_DNA"/>
</dbReference>
<dbReference type="OrthoDB" id="5405464at2"/>
<proteinExistence type="predicted"/>
<feature type="transmembrane region" description="Helical" evidence="1">
    <location>
        <begin position="21"/>
        <end position="44"/>
    </location>
</feature>
<evidence type="ECO:0000313" key="2">
    <source>
        <dbReference type="EMBL" id="SUB32462.1"/>
    </source>
</evidence>
<dbReference type="AlphaFoldDB" id="A0A379B1Z1"/>
<dbReference type="Proteomes" id="UP000254280">
    <property type="component" value="Unassembled WGS sequence"/>
</dbReference>
<feature type="transmembrane region" description="Helical" evidence="1">
    <location>
        <begin position="64"/>
        <end position="97"/>
    </location>
</feature>
<keyword evidence="1" id="KW-0812">Transmembrane</keyword>
<protein>
    <submittedName>
        <fullName evidence="2">Predicted membrane protein</fullName>
    </submittedName>
</protein>
<keyword evidence="1" id="KW-1133">Transmembrane helix</keyword>
<sequence length="119" mass="13270">MSEQSVIEVKDPHKTIVLITYGLFFIGLFIGGLPTLIGVIIAYMKRKETEGTVYHAHLNYLIKTFWIGLLGILLGIILSIVGIGILVIMATGLLYLIRLIYSFLKVLDKKPVNPASWLI</sequence>
<evidence type="ECO:0000256" key="1">
    <source>
        <dbReference type="SAM" id="Phobius"/>
    </source>
</evidence>
<keyword evidence="1" id="KW-0472">Membrane</keyword>
<accession>A0A379B1Z1</accession>
<name>A0A379B1Z1_9PAST</name>